<comment type="catalytic activity">
    <reaction evidence="12 14">
        <text>S-hydroxy-S-oxy-L-cysteinyl-[peroxiredoxin] + [protein]-dithiol + ATP = S-hydroxy-L-cysteinyl-[peroxiredoxin] + [protein]-disulfide + ADP + phosphate</text>
        <dbReference type="Rhea" id="RHEA:17545"/>
        <dbReference type="Rhea" id="RHEA-COMP:10593"/>
        <dbReference type="Rhea" id="RHEA-COMP:10594"/>
        <dbReference type="Rhea" id="RHEA-COMP:13681"/>
        <dbReference type="Rhea" id="RHEA-COMP:17976"/>
        <dbReference type="ChEBI" id="CHEBI:29950"/>
        <dbReference type="ChEBI" id="CHEBI:30616"/>
        <dbReference type="ChEBI" id="CHEBI:43474"/>
        <dbReference type="ChEBI" id="CHEBI:50058"/>
        <dbReference type="ChEBI" id="CHEBI:61973"/>
        <dbReference type="ChEBI" id="CHEBI:61974"/>
        <dbReference type="ChEBI" id="CHEBI:456216"/>
        <dbReference type="EC" id="1.8.98.2"/>
    </reaction>
</comment>
<evidence type="ECO:0000256" key="11">
    <source>
        <dbReference type="ARBA" id="ARBA00023242"/>
    </source>
</evidence>
<keyword evidence="19" id="KW-1185">Reference proteome</keyword>
<evidence type="ECO:0000256" key="8">
    <source>
        <dbReference type="ARBA" id="ARBA00022862"/>
    </source>
</evidence>
<feature type="domain" description="ParB-like N-terminal" evidence="17">
    <location>
        <begin position="10"/>
        <end position="116"/>
    </location>
</feature>
<keyword evidence="7 14" id="KW-0067">ATP-binding</keyword>
<dbReference type="GeneID" id="88171151"/>
<evidence type="ECO:0000256" key="14">
    <source>
        <dbReference type="PIRNR" id="PIRNR017267"/>
    </source>
</evidence>
<name>A0AAX4H2T7_9ASCO</name>
<dbReference type="PANTHER" id="PTHR21348">
    <property type="match status" value="1"/>
</dbReference>
<keyword evidence="9 14" id="KW-0560">Oxidoreductase</keyword>
<dbReference type="GO" id="GO:0005524">
    <property type="term" value="F:ATP binding"/>
    <property type="evidence" value="ECO:0007669"/>
    <property type="project" value="UniProtKB-KW"/>
</dbReference>
<dbReference type="KEGG" id="asau:88171151"/>
<dbReference type="GO" id="GO:0005737">
    <property type="term" value="C:cytoplasm"/>
    <property type="evidence" value="ECO:0007669"/>
    <property type="project" value="UniProtKB-SubCell"/>
</dbReference>
<evidence type="ECO:0000256" key="10">
    <source>
        <dbReference type="ARBA" id="ARBA00023157"/>
    </source>
</evidence>
<evidence type="ECO:0000256" key="5">
    <source>
        <dbReference type="ARBA" id="ARBA00022490"/>
    </source>
</evidence>
<keyword evidence="10 16" id="KW-1015">Disulfide bond</keyword>
<dbReference type="Proteomes" id="UP001338582">
    <property type="component" value="Chromosome 1"/>
</dbReference>
<sequence length="121" mass="13597">MNAPGVRELEVPLSEIRRPIPPVLDHQKIEAMLSTLLGVPMASATCAIENITPGQLPQVDVFLVKENGKNYYFAFGGCHRFQAYDRLKLVNTKEPMVRCRVFPATRKTLRVYLGSSVDSMF</sequence>
<dbReference type="GO" id="GO:0032542">
    <property type="term" value="F:sulfiredoxin activity"/>
    <property type="evidence" value="ECO:0007669"/>
    <property type="project" value="UniProtKB-EC"/>
</dbReference>
<keyword evidence="11" id="KW-0539">Nucleus</keyword>
<evidence type="ECO:0000256" key="7">
    <source>
        <dbReference type="ARBA" id="ARBA00022840"/>
    </source>
</evidence>
<evidence type="ECO:0000313" key="18">
    <source>
        <dbReference type="EMBL" id="WPK22862.1"/>
    </source>
</evidence>
<dbReference type="AlphaFoldDB" id="A0AAX4H2T7"/>
<evidence type="ECO:0000256" key="12">
    <source>
        <dbReference type="ARBA" id="ARBA00047514"/>
    </source>
</evidence>
<dbReference type="GO" id="GO:0005634">
    <property type="term" value="C:nucleus"/>
    <property type="evidence" value="ECO:0007669"/>
    <property type="project" value="UniProtKB-SubCell"/>
</dbReference>
<organism evidence="18 19">
    <name type="scientific">Australozyma saopauloensis</name>
    <dbReference type="NCBI Taxonomy" id="291208"/>
    <lineage>
        <taxon>Eukaryota</taxon>
        <taxon>Fungi</taxon>
        <taxon>Dikarya</taxon>
        <taxon>Ascomycota</taxon>
        <taxon>Saccharomycotina</taxon>
        <taxon>Pichiomycetes</taxon>
        <taxon>Metschnikowiaceae</taxon>
        <taxon>Australozyma</taxon>
    </lineage>
</organism>
<keyword evidence="8 14" id="KW-0049">Antioxidant</keyword>
<dbReference type="InterPro" id="IPR036086">
    <property type="entry name" value="ParB/Sulfiredoxin_sf"/>
</dbReference>
<proteinExistence type="inferred from homology"/>
<dbReference type="InterPro" id="IPR003115">
    <property type="entry name" value="ParB_N"/>
</dbReference>
<dbReference type="Pfam" id="PF02195">
    <property type="entry name" value="ParB_N"/>
    <property type="match status" value="1"/>
</dbReference>
<evidence type="ECO:0000256" key="1">
    <source>
        <dbReference type="ARBA" id="ARBA00004123"/>
    </source>
</evidence>
<dbReference type="PIRSF" id="PIRSF017267">
    <property type="entry name" value="Sulfiredoxin"/>
    <property type="match status" value="1"/>
</dbReference>
<evidence type="ECO:0000256" key="4">
    <source>
        <dbReference type="ARBA" id="ARBA00013055"/>
    </source>
</evidence>
<dbReference type="Gene3D" id="3.90.1530.10">
    <property type="entry name" value="Conserved hypothetical protein from pyrococcus furiosus pfu- 392566-001, ParB domain"/>
    <property type="match status" value="1"/>
</dbReference>
<dbReference type="InterPro" id="IPR016692">
    <property type="entry name" value="Sulfiredoxin"/>
</dbReference>
<evidence type="ECO:0000313" key="19">
    <source>
        <dbReference type="Proteomes" id="UP001338582"/>
    </source>
</evidence>
<feature type="binding site" evidence="15">
    <location>
        <begin position="77"/>
        <end position="80"/>
    </location>
    <ligand>
        <name>ATP</name>
        <dbReference type="ChEBI" id="CHEBI:30616"/>
    </ligand>
</feature>
<dbReference type="CDD" id="cd16395">
    <property type="entry name" value="Srx"/>
    <property type="match status" value="1"/>
</dbReference>
<dbReference type="EMBL" id="CP138894">
    <property type="protein sequence ID" value="WPK22862.1"/>
    <property type="molecule type" value="Genomic_DNA"/>
</dbReference>
<dbReference type="SUPFAM" id="SSF110849">
    <property type="entry name" value="ParB/Sulfiredoxin"/>
    <property type="match status" value="1"/>
</dbReference>
<evidence type="ECO:0000259" key="17">
    <source>
        <dbReference type="Pfam" id="PF02195"/>
    </source>
</evidence>
<evidence type="ECO:0000256" key="16">
    <source>
        <dbReference type="PIRSR" id="PIRSR017267-2"/>
    </source>
</evidence>
<comment type="subcellular location">
    <subcellularLocation>
        <location evidence="2">Cytoplasm</location>
    </subcellularLocation>
    <subcellularLocation>
        <location evidence="1">Nucleus</location>
    </subcellularLocation>
</comment>
<reference evidence="18 19" key="1">
    <citation type="submission" date="2023-10" db="EMBL/GenBank/DDBJ databases">
        <title>Draft Genome Sequence of Candida saopaulonensis from a very Premature Infant with Sepsis.</title>
        <authorList>
            <person name="Ning Y."/>
            <person name="Dai R."/>
            <person name="Xiao M."/>
            <person name="Xu Y."/>
            <person name="Yan Q."/>
            <person name="Zhang L."/>
        </authorList>
    </citation>
    <scope>NUCLEOTIDE SEQUENCE [LARGE SCALE GENOMIC DNA]</scope>
    <source>
        <strain evidence="18 19">19XY460</strain>
    </source>
</reference>
<dbReference type="GO" id="GO:0034599">
    <property type="term" value="P:cellular response to oxidative stress"/>
    <property type="evidence" value="ECO:0007669"/>
    <property type="project" value="UniProtKB-ARBA"/>
</dbReference>
<dbReference type="EC" id="1.8.98.2" evidence="4 14"/>
<evidence type="ECO:0000256" key="15">
    <source>
        <dbReference type="PIRSR" id="PIRSR017267-1"/>
    </source>
</evidence>
<dbReference type="PANTHER" id="PTHR21348:SF2">
    <property type="entry name" value="SULFIREDOXIN-1"/>
    <property type="match status" value="1"/>
</dbReference>
<protein>
    <recommendedName>
        <fullName evidence="13 14">Sulfiredoxin</fullName>
        <ecNumber evidence="4 14">1.8.98.2</ecNumber>
    </recommendedName>
</protein>
<evidence type="ECO:0000256" key="3">
    <source>
        <dbReference type="ARBA" id="ARBA00009609"/>
    </source>
</evidence>
<gene>
    <name evidence="18" type="ORF">PUMCH_000082</name>
</gene>
<evidence type="ECO:0000256" key="9">
    <source>
        <dbReference type="ARBA" id="ARBA00023002"/>
    </source>
</evidence>
<comment type="similarity">
    <text evidence="3 14">Belongs to the sulfiredoxin family.</text>
</comment>
<evidence type="ECO:0000256" key="6">
    <source>
        <dbReference type="ARBA" id="ARBA00022741"/>
    </source>
</evidence>
<accession>A0AAX4H2T7</accession>
<dbReference type="RefSeq" id="XP_062875249.1">
    <property type="nucleotide sequence ID" value="XM_063019179.1"/>
</dbReference>
<keyword evidence="5" id="KW-0963">Cytoplasm</keyword>
<feature type="disulfide bond" description="Interchain" evidence="16">
    <location>
        <position position="78"/>
    </location>
</feature>
<evidence type="ECO:0000256" key="2">
    <source>
        <dbReference type="ARBA" id="ARBA00004496"/>
    </source>
</evidence>
<dbReference type="FunFam" id="3.90.1530.10:FF:000005">
    <property type="entry name" value="Sulfiredoxin"/>
    <property type="match status" value="1"/>
</dbReference>
<keyword evidence="6 14" id="KW-0547">Nucleotide-binding</keyword>
<evidence type="ECO:0000256" key="13">
    <source>
        <dbReference type="ARBA" id="ARBA00070917"/>
    </source>
</evidence>